<dbReference type="AlphaFoldDB" id="A0A5D3YN60"/>
<dbReference type="PANTHER" id="PTHR33619:SF3">
    <property type="entry name" value="POLYSACCHARIDE EXPORT PROTEIN GFCE-RELATED"/>
    <property type="match status" value="1"/>
</dbReference>
<feature type="domain" description="Soluble ligand binding" evidence="3">
    <location>
        <begin position="245"/>
        <end position="290"/>
    </location>
</feature>
<reference evidence="4 5" key="1">
    <citation type="submission" date="2019-07" db="EMBL/GenBank/DDBJ databases">
        <title>Genomic Encyclopedia of Archaeal and Bacterial Type Strains, Phase II (KMG-II): from individual species to whole genera.</title>
        <authorList>
            <person name="Goeker M."/>
        </authorList>
    </citation>
    <scope>NUCLEOTIDE SEQUENCE [LARGE SCALE GENOMIC DNA]</scope>
    <source>
        <strain evidence="4 5">DSM 21935</strain>
    </source>
</reference>
<sequence length="821" mass="92162">MVSKQQLLRTAAVFFSFLFVLTISALSQDLSSIDFKNLKADELSDQQIQQLWQRAQNKGYSISDIERMAIARGVSPVEVQKLSRRLREIRSQGPSQQEGIQQEGNPTLRSVVTTDTTEYLKNEFEKFRRKKSRIFGANIFRSEEINFSPSLNIPTPENYQLGPGDELVIDIWGAAEQTYRLTVSPEGTISFANLGPIYVNGLSIKRARDRIRKKLSKIYSGLQADGDQPTDTQARISLGNIRSIKVTVIGEVRNPGTYTLPSLATAFNALYSAGGPDSLGTFRNIKIIRGDSTAATLDIYNFLVDGNQKGNIRLRDQDIIKVPPYDNRVAISGEAKRKGLFELKEGETIQDLLTFAGGFSNQAYTKRIKVWGNTNTQKRIDDISYPQESGFKLQNGDSVRVAKVLSRFENKVEINGAVFRPGSYQLADSTTLYSLIQRAEGLKEDVFMNRGLIFREQEDLTTEAIPFSLKKLMNNPEQHDIPLQRNDVVQISSIFDLREDYTVNIVGAVQDPGSFSYAEDMSLEDIILQANGFKESAAPYRVEVSRRITGGDSTFVPRETAEIFRFRVNENLELGDKAANFSLKPFDKVYVRNSPSYFKQEEVKVKGEVLFPGTYTLDKKRTRISDLIQRAGGITDYAYPQGANLTRKTGQKIDTTLINIRDGAESSGKKIEQKKTKVGIKLERILNNPGSEQDLILREGDVLEIPRELQTVQVAGEVLYPVGVRYEKKLSMKDYIRAAGGASNLGKPKEAYIVYANGEVDRTRSFLFFKNYPDVRPGATIYVPEKENKQRLTTQERVGILSTIVSMAAIVSNTIFQIRSN</sequence>
<dbReference type="Gene3D" id="3.10.560.10">
    <property type="entry name" value="Outer membrane lipoprotein wza domain like"/>
    <property type="match status" value="6"/>
</dbReference>
<evidence type="ECO:0000259" key="3">
    <source>
        <dbReference type="Pfam" id="PF10531"/>
    </source>
</evidence>
<evidence type="ECO:0000313" key="5">
    <source>
        <dbReference type="Proteomes" id="UP000324595"/>
    </source>
</evidence>
<feature type="domain" description="Polysaccharide export protein N-terminal" evidence="2">
    <location>
        <begin position="154"/>
        <end position="219"/>
    </location>
</feature>
<feature type="domain" description="Soluble ligand binding" evidence="3">
    <location>
        <begin position="503"/>
        <end position="554"/>
    </location>
</feature>
<organism evidence="4 5">
    <name type="scientific">Fodinibius salinus</name>
    <dbReference type="NCBI Taxonomy" id="860790"/>
    <lineage>
        <taxon>Bacteria</taxon>
        <taxon>Pseudomonadati</taxon>
        <taxon>Balneolota</taxon>
        <taxon>Balneolia</taxon>
        <taxon>Balneolales</taxon>
        <taxon>Balneolaceae</taxon>
        <taxon>Fodinibius</taxon>
    </lineage>
</organism>
<proteinExistence type="predicted"/>
<dbReference type="Proteomes" id="UP000324595">
    <property type="component" value="Unassembled WGS sequence"/>
</dbReference>
<protein>
    <submittedName>
        <fullName evidence="4">Protein involved in polysaccharide export, contains SLBB domain of the beta-grasp fold</fullName>
    </submittedName>
</protein>
<dbReference type="Pfam" id="PF10531">
    <property type="entry name" value="SLBB"/>
    <property type="match status" value="5"/>
</dbReference>
<evidence type="ECO:0000256" key="1">
    <source>
        <dbReference type="ARBA" id="ARBA00022729"/>
    </source>
</evidence>
<dbReference type="RefSeq" id="WP_148898273.1">
    <property type="nucleotide sequence ID" value="NZ_VNHY01000001.1"/>
</dbReference>
<dbReference type="InterPro" id="IPR019554">
    <property type="entry name" value="Soluble_ligand-bd"/>
</dbReference>
<dbReference type="Gene3D" id="3.30.1950.10">
    <property type="entry name" value="wza like domain"/>
    <property type="match status" value="1"/>
</dbReference>
<dbReference type="EMBL" id="VNHY01000001">
    <property type="protein sequence ID" value="TYP95615.1"/>
    <property type="molecule type" value="Genomic_DNA"/>
</dbReference>
<comment type="caution">
    <text evidence="4">The sequence shown here is derived from an EMBL/GenBank/DDBJ whole genome shotgun (WGS) entry which is preliminary data.</text>
</comment>
<accession>A0A5D3YN60</accession>
<dbReference type="InterPro" id="IPR003715">
    <property type="entry name" value="Poly_export_N"/>
</dbReference>
<dbReference type="GO" id="GO:0015159">
    <property type="term" value="F:polysaccharide transmembrane transporter activity"/>
    <property type="evidence" value="ECO:0007669"/>
    <property type="project" value="InterPro"/>
</dbReference>
<name>A0A5D3YN60_9BACT</name>
<gene>
    <name evidence="4" type="ORF">LX73_0930</name>
</gene>
<feature type="domain" description="Soluble ligand binding" evidence="3">
    <location>
        <begin position="603"/>
        <end position="650"/>
    </location>
</feature>
<keyword evidence="1" id="KW-0732">Signal</keyword>
<feature type="domain" description="Soluble ligand binding" evidence="3">
    <location>
        <begin position="712"/>
        <end position="747"/>
    </location>
</feature>
<dbReference type="InterPro" id="IPR049712">
    <property type="entry name" value="Poly_export"/>
</dbReference>
<evidence type="ECO:0000313" key="4">
    <source>
        <dbReference type="EMBL" id="TYP95615.1"/>
    </source>
</evidence>
<keyword evidence="5" id="KW-1185">Reference proteome</keyword>
<dbReference type="Pfam" id="PF02563">
    <property type="entry name" value="Poly_export"/>
    <property type="match status" value="1"/>
</dbReference>
<dbReference type="PANTHER" id="PTHR33619">
    <property type="entry name" value="POLYSACCHARIDE EXPORT PROTEIN GFCE-RELATED"/>
    <property type="match status" value="1"/>
</dbReference>
<feature type="domain" description="Soluble ligand binding" evidence="3">
    <location>
        <begin position="328"/>
        <end position="370"/>
    </location>
</feature>
<dbReference type="OrthoDB" id="9808948at2"/>
<evidence type="ECO:0000259" key="2">
    <source>
        <dbReference type="Pfam" id="PF02563"/>
    </source>
</evidence>